<dbReference type="OrthoDB" id="8971070at2"/>
<dbReference type="AlphaFoldDB" id="A0A2T4JP42"/>
<protein>
    <recommendedName>
        <fullName evidence="4">EpsG family protein</fullName>
    </recommendedName>
</protein>
<evidence type="ECO:0000256" key="1">
    <source>
        <dbReference type="SAM" id="Phobius"/>
    </source>
</evidence>
<organism evidence="2 3">
    <name type="scientific">Cereibacter changlensis JA139</name>
    <dbReference type="NCBI Taxonomy" id="1188249"/>
    <lineage>
        <taxon>Bacteria</taxon>
        <taxon>Pseudomonadati</taxon>
        <taxon>Pseudomonadota</taxon>
        <taxon>Alphaproteobacteria</taxon>
        <taxon>Rhodobacterales</taxon>
        <taxon>Paracoccaceae</taxon>
        <taxon>Cereibacter</taxon>
    </lineage>
</organism>
<keyword evidence="1" id="KW-0812">Transmembrane</keyword>
<feature type="transmembrane region" description="Helical" evidence="1">
    <location>
        <begin position="184"/>
        <end position="204"/>
    </location>
</feature>
<keyword evidence="1" id="KW-1133">Transmembrane helix</keyword>
<proteinExistence type="predicted"/>
<feature type="transmembrane region" description="Helical" evidence="1">
    <location>
        <begin position="262"/>
        <end position="277"/>
    </location>
</feature>
<evidence type="ECO:0000313" key="2">
    <source>
        <dbReference type="EMBL" id="PTE19679.1"/>
    </source>
</evidence>
<feature type="transmembrane region" description="Helical" evidence="1">
    <location>
        <begin position="154"/>
        <end position="178"/>
    </location>
</feature>
<keyword evidence="3" id="KW-1185">Reference proteome</keyword>
<feature type="transmembrane region" description="Helical" evidence="1">
    <location>
        <begin position="231"/>
        <end position="250"/>
    </location>
</feature>
<accession>A0A2T4JP42</accession>
<dbReference type="RefSeq" id="WP_107665821.1">
    <property type="nucleotide sequence ID" value="NZ_PZKG01000201.1"/>
</dbReference>
<reference evidence="2 3" key="1">
    <citation type="submission" date="2018-03" db="EMBL/GenBank/DDBJ databases">
        <title>Cereibacter changlensis.</title>
        <authorList>
            <person name="Meyer T.E."/>
            <person name="Miller S."/>
            <person name="Lodha T."/>
            <person name="Gandham S."/>
            <person name="Chintalapati S."/>
            <person name="Chintalapati V.R."/>
        </authorList>
    </citation>
    <scope>NUCLEOTIDE SEQUENCE [LARGE SCALE GENOMIC DNA]</scope>
    <source>
        <strain evidence="2 3">JA139</strain>
    </source>
</reference>
<name>A0A2T4JP42_9RHOB</name>
<dbReference type="EMBL" id="PZKG01000201">
    <property type="protein sequence ID" value="PTE19679.1"/>
    <property type="molecule type" value="Genomic_DNA"/>
</dbReference>
<comment type="caution">
    <text evidence="2">The sequence shown here is derived from an EMBL/GenBank/DDBJ whole genome shotgun (WGS) entry which is preliminary data.</text>
</comment>
<sequence>MQRYPKGQLNMKSSGWSKIYLSMFLISIAFGFSAGYGAFGESRDYFSYNEFFSQLRPGRIFANFRFEPGFVFSTWVAKFALGLELPATFSLLMSAALLLKSHSFSRAQHPILTMLFYLATWYPLHEYTQVRVAMATAFLFAAVNCFFANKRMMFILCGALAVSFHGSAIFALACVLTAHSLAPLRLRFSIPLLLGLSLSLSIILKSSMLPIMAAINPLTSAYITLADGFEVPTIFSGANILTVAFLVLFYKASGFNSPRHRTLFLVTVASLMVFVALRDVPVMAHRLKEITLVFVTLLAFDYKISPQRVPQAAVAFGLATWSLYKAVTLGVI</sequence>
<dbReference type="Pfam" id="PF14897">
    <property type="entry name" value="EpsG"/>
    <property type="match status" value="1"/>
</dbReference>
<evidence type="ECO:0008006" key="4">
    <source>
        <dbReference type="Google" id="ProtNLM"/>
    </source>
</evidence>
<dbReference type="InterPro" id="IPR049458">
    <property type="entry name" value="EpsG-like"/>
</dbReference>
<evidence type="ECO:0000313" key="3">
    <source>
        <dbReference type="Proteomes" id="UP000241010"/>
    </source>
</evidence>
<dbReference type="Proteomes" id="UP000241010">
    <property type="component" value="Unassembled WGS sequence"/>
</dbReference>
<feature type="transmembrane region" description="Helical" evidence="1">
    <location>
        <begin position="20"/>
        <end position="39"/>
    </location>
</feature>
<feature type="transmembrane region" description="Helical" evidence="1">
    <location>
        <begin position="130"/>
        <end position="147"/>
    </location>
</feature>
<gene>
    <name evidence="2" type="ORF">C5F48_21605</name>
</gene>
<keyword evidence="1" id="KW-0472">Membrane</keyword>